<name>A0ACB9NPR5_9MYRT</name>
<comment type="caution">
    <text evidence="1">The sequence shown here is derived from an EMBL/GenBank/DDBJ whole genome shotgun (WGS) entry which is preliminary data.</text>
</comment>
<dbReference type="Proteomes" id="UP001057402">
    <property type="component" value="Chromosome 7"/>
</dbReference>
<proteinExistence type="predicted"/>
<reference evidence="2" key="1">
    <citation type="journal article" date="2023" name="Front. Plant Sci.">
        <title>Chromosomal-level genome assembly of Melastoma candidum provides insights into trichome evolution.</title>
        <authorList>
            <person name="Zhong Y."/>
            <person name="Wu W."/>
            <person name="Sun C."/>
            <person name="Zou P."/>
            <person name="Liu Y."/>
            <person name="Dai S."/>
            <person name="Zhou R."/>
        </authorList>
    </citation>
    <scope>NUCLEOTIDE SEQUENCE [LARGE SCALE GENOMIC DNA]</scope>
</reference>
<protein>
    <submittedName>
        <fullName evidence="1">Uncharacterized protein</fullName>
    </submittedName>
</protein>
<organism evidence="1 2">
    <name type="scientific">Melastoma candidum</name>
    <dbReference type="NCBI Taxonomy" id="119954"/>
    <lineage>
        <taxon>Eukaryota</taxon>
        <taxon>Viridiplantae</taxon>
        <taxon>Streptophyta</taxon>
        <taxon>Embryophyta</taxon>
        <taxon>Tracheophyta</taxon>
        <taxon>Spermatophyta</taxon>
        <taxon>Magnoliopsida</taxon>
        <taxon>eudicotyledons</taxon>
        <taxon>Gunneridae</taxon>
        <taxon>Pentapetalae</taxon>
        <taxon>rosids</taxon>
        <taxon>malvids</taxon>
        <taxon>Myrtales</taxon>
        <taxon>Melastomataceae</taxon>
        <taxon>Melastomatoideae</taxon>
        <taxon>Melastomateae</taxon>
        <taxon>Melastoma</taxon>
    </lineage>
</organism>
<evidence type="ECO:0000313" key="2">
    <source>
        <dbReference type="Proteomes" id="UP001057402"/>
    </source>
</evidence>
<evidence type="ECO:0000313" key="1">
    <source>
        <dbReference type="EMBL" id="KAI4338485.1"/>
    </source>
</evidence>
<accession>A0ACB9NPR5</accession>
<dbReference type="EMBL" id="CM042886">
    <property type="protein sequence ID" value="KAI4338485.1"/>
    <property type="molecule type" value="Genomic_DNA"/>
</dbReference>
<gene>
    <name evidence="1" type="ORF">MLD38_023539</name>
</gene>
<sequence>MATAWVKSLQCKSRAMEDVRCHGTKHYSPSGGSCRHTARSVRDIIDVSRHYKPKNPKHTKRDCSDSDTYDRGGLSSLHVVPESLALYPALTELHRGHPSRNVVAIIFHTGWGSRPFPGRVERIFKVQNKPGTVARFEEYRGSVQLRAGPRQSPSRSVHPGGRGVVPGARSGDNARCLADGNEVMGFQCVGGAGGSGAVCDVTAFGGATETKGRFVAVRTFSGSGLAHENGGGGKGRRAMLVCRVIAGRVLEKGVINPSSDMPAACDSVSRRKGELVVLDSRAVLPCFLIIYRL</sequence>
<keyword evidence="2" id="KW-1185">Reference proteome</keyword>